<sequence>MSCKSRDEVLELAKSKLDELIKLTSDLIKIPSENPIGSQRDVIDFVKNYLSEAGIPCEEVGCNPDFPCVVAKIGKDEGFSVILNGHVDVVPAGDRAQWEFEPFSGEITDKCILGRGTSDMKAGVAGVLFAMKILAESGAELNGNIRLHIVSDEESGGQFGTKWLCANGYADNADACLVAEPTGHNTIEIGQKGRVDLVLKSYGKSAHGSLAGFKGENAILKLIKVLENINMLREIEGCYKESQAQALINSKLIADQKNGAGTGDVIDHVSANVGMIKGGTRPNMVPDYCEVTVDLRLPIGVGAKEIEDCVKKVIEKSGVTGVEYELDFQTFGNYTEIDAPIVEAIKKHAEALWKDEVLPAYQWASSDARDYRVKDIPTIQYGPSNTVGIHSYNETVDIEDVKNAGQIYLLSLCDLMGIAD</sequence>
<dbReference type="SUPFAM" id="SSF53187">
    <property type="entry name" value="Zn-dependent exopeptidases"/>
    <property type="match status" value="1"/>
</dbReference>
<evidence type="ECO:0000259" key="11">
    <source>
        <dbReference type="Pfam" id="PF07687"/>
    </source>
</evidence>
<keyword evidence="8" id="KW-0220">Diaminopimelate biosynthesis</keyword>
<dbReference type="GO" id="GO:0019877">
    <property type="term" value="P:diaminopimelate biosynthetic process"/>
    <property type="evidence" value="ECO:0007669"/>
    <property type="project" value="UniProtKB-KW"/>
</dbReference>
<keyword evidence="9" id="KW-0457">Lysine biosynthesis</keyword>
<dbReference type="SUPFAM" id="SSF55031">
    <property type="entry name" value="Bacterial exopeptidase dimerisation domain"/>
    <property type="match status" value="1"/>
</dbReference>
<dbReference type="GO" id="GO:0046872">
    <property type="term" value="F:metal ion binding"/>
    <property type="evidence" value="ECO:0007669"/>
    <property type="project" value="UniProtKB-KW"/>
</dbReference>
<dbReference type="Gene3D" id="3.30.70.360">
    <property type="match status" value="1"/>
</dbReference>
<dbReference type="RefSeq" id="WP_072854744.1">
    <property type="nucleotide sequence ID" value="NZ_FQVI01000043.1"/>
</dbReference>
<dbReference type="EMBL" id="FQVI01000043">
    <property type="protein sequence ID" value="SHF56367.1"/>
    <property type="molecule type" value="Genomic_DNA"/>
</dbReference>
<comment type="cofactor">
    <cofactor evidence="2">
        <name>Zn(2+)</name>
        <dbReference type="ChEBI" id="CHEBI:29105"/>
    </cofactor>
</comment>
<reference evidence="12 13" key="1">
    <citation type="submission" date="2016-11" db="EMBL/GenBank/DDBJ databases">
        <authorList>
            <person name="Jaros S."/>
            <person name="Januszkiewicz K."/>
            <person name="Wedrychowicz H."/>
        </authorList>
    </citation>
    <scope>NUCLEOTIDE SEQUENCE [LARGE SCALE GENOMIC DNA]</scope>
    <source>
        <strain evidence="12 13">DSM 17459</strain>
    </source>
</reference>
<comment type="similarity">
    <text evidence="3">Belongs to the peptidase M20A family.</text>
</comment>
<keyword evidence="6" id="KW-0378">Hydrolase</keyword>
<evidence type="ECO:0000256" key="1">
    <source>
        <dbReference type="ARBA" id="ARBA00001941"/>
    </source>
</evidence>
<name>A0A1M5CP23_9CLOT</name>
<dbReference type="STRING" id="1122155.SAMN02745158_04228"/>
<evidence type="ECO:0000256" key="8">
    <source>
        <dbReference type="ARBA" id="ARBA00022915"/>
    </source>
</evidence>
<evidence type="ECO:0000256" key="3">
    <source>
        <dbReference type="ARBA" id="ARBA00006247"/>
    </source>
</evidence>
<keyword evidence="13" id="KW-1185">Reference proteome</keyword>
<dbReference type="PANTHER" id="PTHR43808">
    <property type="entry name" value="ACETYLORNITHINE DEACETYLASE"/>
    <property type="match status" value="1"/>
</dbReference>
<evidence type="ECO:0000256" key="10">
    <source>
        <dbReference type="ARBA" id="ARBA00023285"/>
    </source>
</evidence>
<evidence type="ECO:0000256" key="2">
    <source>
        <dbReference type="ARBA" id="ARBA00001947"/>
    </source>
</evidence>
<keyword evidence="7" id="KW-0862">Zinc</keyword>
<dbReference type="OrthoDB" id="9792335at2"/>
<keyword evidence="4" id="KW-0028">Amino-acid biosynthesis</keyword>
<evidence type="ECO:0000256" key="4">
    <source>
        <dbReference type="ARBA" id="ARBA00022605"/>
    </source>
</evidence>
<dbReference type="InterPro" id="IPR036264">
    <property type="entry name" value="Bact_exopeptidase_dim_dom"/>
</dbReference>
<evidence type="ECO:0000256" key="7">
    <source>
        <dbReference type="ARBA" id="ARBA00022833"/>
    </source>
</evidence>
<keyword evidence="10" id="KW-0170">Cobalt</keyword>
<evidence type="ECO:0000256" key="5">
    <source>
        <dbReference type="ARBA" id="ARBA00022723"/>
    </source>
</evidence>
<accession>A0A1M5CP23</accession>
<dbReference type="Pfam" id="PF01546">
    <property type="entry name" value="Peptidase_M20"/>
    <property type="match status" value="1"/>
</dbReference>
<protein>
    <submittedName>
        <fullName evidence="12">Succinyl-diaminopimelate desuccinylase</fullName>
    </submittedName>
</protein>
<keyword evidence="5" id="KW-0479">Metal-binding</keyword>
<dbReference type="Proteomes" id="UP000184245">
    <property type="component" value="Unassembled WGS sequence"/>
</dbReference>
<comment type="cofactor">
    <cofactor evidence="1">
        <name>Co(2+)</name>
        <dbReference type="ChEBI" id="CHEBI:48828"/>
    </cofactor>
</comment>
<dbReference type="InterPro" id="IPR011650">
    <property type="entry name" value="Peptidase_M20_dimer"/>
</dbReference>
<dbReference type="GO" id="GO:0009085">
    <property type="term" value="P:lysine biosynthetic process"/>
    <property type="evidence" value="ECO:0007669"/>
    <property type="project" value="UniProtKB-KW"/>
</dbReference>
<evidence type="ECO:0000313" key="12">
    <source>
        <dbReference type="EMBL" id="SHF56367.1"/>
    </source>
</evidence>
<proteinExistence type="inferred from homology"/>
<feature type="domain" description="Peptidase M20 dimerisation" evidence="11">
    <location>
        <begin position="189"/>
        <end position="317"/>
    </location>
</feature>
<gene>
    <name evidence="12" type="ORF">SAMN02745158_04228</name>
</gene>
<evidence type="ECO:0000313" key="13">
    <source>
        <dbReference type="Proteomes" id="UP000184245"/>
    </source>
</evidence>
<dbReference type="Pfam" id="PF07687">
    <property type="entry name" value="M20_dimer"/>
    <property type="match status" value="1"/>
</dbReference>
<dbReference type="Gene3D" id="3.40.630.10">
    <property type="entry name" value="Zn peptidases"/>
    <property type="match status" value="1"/>
</dbReference>
<organism evidence="12 13">
    <name type="scientific">Lactonifactor longoviformis DSM 17459</name>
    <dbReference type="NCBI Taxonomy" id="1122155"/>
    <lineage>
        <taxon>Bacteria</taxon>
        <taxon>Bacillati</taxon>
        <taxon>Bacillota</taxon>
        <taxon>Clostridia</taxon>
        <taxon>Eubacteriales</taxon>
        <taxon>Clostridiaceae</taxon>
        <taxon>Lactonifactor</taxon>
    </lineage>
</organism>
<dbReference type="PANTHER" id="PTHR43808:SF8">
    <property type="entry name" value="PEPTIDASE M20 DIMERISATION DOMAIN-CONTAINING PROTEIN"/>
    <property type="match status" value="1"/>
</dbReference>
<dbReference type="InterPro" id="IPR002933">
    <property type="entry name" value="Peptidase_M20"/>
</dbReference>
<dbReference type="GO" id="GO:0016787">
    <property type="term" value="F:hydrolase activity"/>
    <property type="evidence" value="ECO:0007669"/>
    <property type="project" value="UniProtKB-KW"/>
</dbReference>
<dbReference type="AlphaFoldDB" id="A0A1M5CP23"/>
<dbReference type="InterPro" id="IPR050072">
    <property type="entry name" value="Peptidase_M20A"/>
</dbReference>
<evidence type="ECO:0000256" key="6">
    <source>
        <dbReference type="ARBA" id="ARBA00022801"/>
    </source>
</evidence>
<dbReference type="NCBIfam" id="TIGR01910">
    <property type="entry name" value="DapE-ArgE"/>
    <property type="match status" value="1"/>
</dbReference>
<evidence type="ECO:0000256" key="9">
    <source>
        <dbReference type="ARBA" id="ARBA00023154"/>
    </source>
</evidence>
<dbReference type="InterPro" id="IPR010182">
    <property type="entry name" value="ArgE/DapE"/>
</dbReference>
<dbReference type="CDD" id="cd08659">
    <property type="entry name" value="M20_ArgE_DapE-like"/>
    <property type="match status" value="1"/>
</dbReference>